<keyword evidence="6" id="KW-1185">Reference proteome</keyword>
<sequence length="273" mass="29702">MPQTVVDKVVIVTGASSGIGAATAREFARQGARVVLAARRADKLAEQVARITQAGGQALAVSTDVTDAEQVQQLVEQTRTTFGSIDILVNNAGANWGKALSETTTDEIIRLLHVNLLGTMLLTHAVLPEMQRRHYGVIISVGSVASHVAIEPLYSAAKFGVRGFSLALRRQLAGSGIAVSLVSPGNIRTQMTRAIQESMPEPEVVASLIARLAVAPRREVILPLKYHGVVWLDRLFPGVADFAFYWRHRQDRKQGNYSNLPAYARVTEQNRTE</sequence>
<reference evidence="5" key="1">
    <citation type="submission" date="2020-10" db="EMBL/GenBank/DDBJ databases">
        <title>Taxonomic study of unclassified bacteria belonging to the class Ktedonobacteria.</title>
        <authorList>
            <person name="Yabe S."/>
            <person name="Wang C.M."/>
            <person name="Zheng Y."/>
            <person name="Sakai Y."/>
            <person name="Cavaletti L."/>
            <person name="Monciardini P."/>
            <person name="Donadio S."/>
        </authorList>
    </citation>
    <scope>NUCLEOTIDE SEQUENCE</scope>
    <source>
        <strain evidence="5">ID150040</strain>
    </source>
</reference>
<name>A0A8J3N1P8_9CHLR</name>
<dbReference type="EMBL" id="BNJK01000001">
    <property type="protein sequence ID" value="GHO92843.1"/>
    <property type="molecule type" value="Genomic_DNA"/>
</dbReference>
<protein>
    <submittedName>
        <fullName evidence="5">Short-chain dehydrogenase</fullName>
    </submittedName>
</protein>
<dbReference type="InterPro" id="IPR036291">
    <property type="entry name" value="NAD(P)-bd_dom_sf"/>
</dbReference>
<dbReference type="Gene3D" id="3.40.50.720">
    <property type="entry name" value="NAD(P)-binding Rossmann-like Domain"/>
    <property type="match status" value="1"/>
</dbReference>
<dbReference type="PANTHER" id="PTHR44196">
    <property type="entry name" value="DEHYDROGENASE/REDUCTASE SDR FAMILY MEMBER 7B"/>
    <property type="match status" value="1"/>
</dbReference>
<dbReference type="Proteomes" id="UP000597444">
    <property type="component" value="Unassembled WGS sequence"/>
</dbReference>
<dbReference type="PROSITE" id="PS00061">
    <property type="entry name" value="ADH_SHORT"/>
    <property type="match status" value="1"/>
</dbReference>
<dbReference type="RefSeq" id="WP_220203656.1">
    <property type="nucleotide sequence ID" value="NZ_BNJK01000001.1"/>
</dbReference>
<dbReference type="FunFam" id="3.40.50.720:FF:000084">
    <property type="entry name" value="Short-chain dehydrogenase reductase"/>
    <property type="match status" value="1"/>
</dbReference>
<evidence type="ECO:0000256" key="3">
    <source>
        <dbReference type="RuleBase" id="RU000363"/>
    </source>
</evidence>
<dbReference type="InterPro" id="IPR020904">
    <property type="entry name" value="Sc_DH/Rdtase_CS"/>
</dbReference>
<dbReference type="Pfam" id="PF00106">
    <property type="entry name" value="adh_short"/>
    <property type="match status" value="1"/>
</dbReference>
<dbReference type="PRINTS" id="PR00081">
    <property type="entry name" value="GDHRDH"/>
</dbReference>
<accession>A0A8J3N1P8</accession>
<dbReference type="AlphaFoldDB" id="A0A8J3N1P8"/>
<dbReference type="GO" id="GO:0016020">
    <property type="term" value="C:membrane"/>
    <property type="evidence" value="ECO:0007669"/>
    <property type="project" value="TreeGrafter"/>
</dbReference>
<dbReference type="PANTHER" id="PTHR44196:SF1">
    <property type="entry name" value="DEHYDROGENASE_REDUCTASE SDR FAMILY MEMBER 7B"/>
    <property type="match status" value="1"/>
</dbReference>
<gene>
    <name evidence="5" type="ORF">KSF_028910</name>
</gene>
<feature type="domain" description="Ketoreductase" evidence="4">
    <location>
        <begin position="8"/>
        <end position="190"/>
    </location>
</feature>
<evidence type="ECO:0000259" key="4">
    <source>
        <dbReference type="SMART" id="SM00822"/>
    </source>
</evidence>
<proteinExistence type="inferred from homology"/>
<dbReference type="SMART" id="SM00822">
    <property type="entry name" value="PKS_KR"/>
    <property type="match status" value="1"/>
</dbReference>
<comment type="caution">
    <text evidence="5">The sequence shown here is derived from an EMBL/GenBank/DDBJ whole genome shotgun (WGS) entry which is preliminary data.</text>
</comment>
<evidence type="ECO:0000256" key="1">
    <source>
        <dbReference type="ARBA" id="ARBA00006484"/>
    </source>
</evidence>
<organism evidence="5 6">
    <name type="scientific">Reticulibacter mediterranei</name>
    <dbReference type="NCBI Taxonomy" id="2778369"/>
    <lineage>
        <taxon>Bacteria</taxon>
        <taxon>Bacillati</taxon>
        <taxon>Chloroflexota</taxon>
        <taxon>Ktedonobacteria</taxon>
        <taxon>Ktedonobacterales</taxon>
        <taxon>Reticulibacteraceae</taxon>
        <taxon>Reticulibacter</taxon>
    </lineage>
</organism>
<dbReference type="CDD" id="cd05233">
    <property type="entry name" value="SDR_c"/>
    <property type="match status" value="1"/>
</dbReference>
<evidence type="ECO:0000313" key="5">
    <source>
        <dbReference type="EMBL" id="GHO92843.1"/>
    </source>
</evidence>
<dbReference type="InterPro" id="IPR057326">
    <property type="entry name" value="KR_dom"/>
</dbReference>
<dbReference type="SUPFAM" id="SSF51735">
    <property type="entry name" value="NAD(P)-binding Rossmann-fold domains"/>
    <property type="match status" value="1"/>
</dbReference>
<comment type="similarity">
    <text evidence="1 3">Belongs to the short-chain dehydrogenases/reductases (SDR) family.</text>
</comment>
<dbReference type="InterPro" id="IPR002347">
    <property type="entry name" value="SDR_fam"/>
</dbReference>
<dbReference type="PRINTS" id="PR00080">
    <property type="entry name" value="SDRFAMILY"/>
</dbReference>
<keyword evidence="2" id="KW-0560">Oxidoreductase</keyword>
<evidence type="ECO:0000313" key="6">
    <source>
        <dbReference type="Proteomes" id="UP000597444"/>
    </source>
</evidence>
<evidence type="ECO:0000256" key="2">
    <source>
        <dbReference type="ARBA" id="ARBA00023002"/>
    </source>
</evidence>
<dbReference type="GO" id="GO:0016491">
    <property type="term" value="F:oxidoreductase activity"/>
    <property type="evidence" value="ECO:0007669"/>
    <property type="project" value="UniProtKB-KW"/>
</dbReference>